<organism evidence="1 2">
    <name type="scientific">Butyricimonas virosa</name>
    <dbReference type="NCBI Taxonomy" id="544645"/>
    <lineage>
        <taxon>Bacteria</taxon>
        <taxon>Pseudomonadati</taxon>
        <taxon>Bacteroidota</taxon>
        <taxon>Bacteroidia</taxon>
        <taxon>Bacteroidales</taxon>
        <taxon>Odoribacteraceae</taxon>
        <taxon>Butyricimonas</taxon>
    </lineage>
</organism>
<gene>
    <name evidence="1" type="ORF">DWW18_07840</name>
</gene>
<comment type="caution">
    <text evidence="1">The sequence shown here is derived from an EMBL/GenBank/DDBJ whole genome shotgun (WGS) entry which is preliminary data.</text>
</comment>
<accession>A0A412X2P5</accession>
<evidence type="ECO:0000313" key="1">
    <source>
        <dbReference type="EMBL" id="RGV34585.1"/>
    </source>
</evidence>
<name>A0A412X2P5_9BACT</name>
<dbReference type="PROSITE" id="PS51257">
    <property type="entry name" value="PROKAR_LIPOPROTEIN"/>
    <property type="match status" value="1"/>
</dbReference>
<dbReference type="RefSeq" id="WP_118259756.1">
    <property type="nucleotide sequence ID" value="NZ_CALBWO010000030.1"/>
</dbReference>
<evidence type="ECO:0000313" key="2">
    <source>
        <dbReference type="Proteomes" id="UP000283589"/>
    </source>
</evidence>
<proteinExistence type="predicted"/>
<dbReference type="InterPro" id="IPR032183">
    <property type="entry name" value="PKD-like"/>
</dbReference>
<dbReference type="Pfam" id="PF16407">
    <property type="entry name" value="PKD_2"/>
    <property type="match status" value="1"/>
</dbReference>
<protein>
    <submittedName>
        <fullName evidence="1">Uncharacterized protein</fullName>
    </submittedName>
</protein>
<dbReference type="Proteomes" id="UP000283589">
    <property type="component" value="Unassembled WGS sequence"/>
</dbReference>
<dbReference type="EMBL" id="QRZA01000007">
    <property type="protein sequence ID" value="RGV34585.1"/>
    <property type="molecule type" value="Genomic_DNA"/>
</dbReference>
<reference evidence="1 2" key="1">
    <citation type="submission" date="2018-08" db="EMBL/GenBank/DDBJ databases">
        <title>A genome reference for cultivated species of the human gut microbiota.</title>
        <authorList>
            <person name="Zou Y."/>
            <person name="Xue W."/>
            <person name="Luo G."/>
        </authorList>
    </citation>
    <scope>NUCLEOTIDE SEQUENCE [LARGE SCALE GENOMIC DNA]</scope>
    <source>
        <strain evidence="1 2">AF14-49</strain>
    </source>
</reference>
<sequence>MKQIIYILAVLLLTACYDDKGNYDYKQINILDVGLDEIYSVRVAGDTVITIQPRLSQSLQENKDNLEFMWLHSTTNSNFYTIKDCDTVCMTEELKFHVNPEDKALKYEHYFRLNVYDKLTGIEYPVNTMMKLVKPFDGAWVLLHSKDGQTELGSVEYIGENIVNTKDAYYQATGKHLQGKPLCLGRVFLQSSYYGSSKVQMFSVITDIPDEAGVYCQWRQFEKMDSLSRMVYSADAVDFAPDKVELIDGEGSRGGLMLANGKYYQTPAAMKMYEPARNKDNFGGDYYISLAAKVADVSLVYDRKGHRFGCLWHMNNSGGPDPILFDPVKENKVELGAIPQSTDNSTAADPNKLNPKHKVLYVGSGYNYNQSNASYSYAYAVATREQDSCIIYEFNAMGMSYGKNPSFSNYYRLSIPQGLDENSCFASSAAYSGIIFYSAGNTVYRLDFVQQGGKATPIYTHEGGKVTRMKFARTRNEQTGYENYEFDLARSLGVVFEMEDGTCDFVVLNLASTGSVGTDSEHYPAKQVYHEFGKITDVVFL</sequence>
<dbReference type="AlphaFoldDB" id="A0A412X2P5"/>